<protein>
    <submittedName>
        <fullName evidence="3">Fasciclin domain-containing protein</fullName>
    </submittedName>
</protein>
<keyword evidence="4" id="KW-1185">Reference proteome</keyword>
<dbReference type="EMBL" id="CP040896">
    <property type="protein sequence ID" value="QDA62249.1"/>
    <property type="molecule type" value="Genomic_DNA"/>
</dbReference>
<evidence type="ECO:0000313" key="4">
    <source>
        <dbReference type="Proteomes" id="UP000305398"/>
    </source>
</evidence>
<name>A0A5B8A4W1_9BACT</name>
<dbReference type="SMART" id="SM00554">
    <property type="entry name" value="FAS1"/>
    <property type="match status" value="1"/>
</dbReference>
<dbReference type="PROSITE" id="PS51257">
    <property type="entry name" value="PROKAR_LIPOPROTEIN"/>
    <property type="match status" value="1"/>
</dbReference>
<sequence>MTNVFKSTSFSLLTAGLFALGLASCGDNTSTEKSAATTAADQAVADSAAMPTDSARMGKSDGVMVDGVAMTPDKTIIQNAVQASSVSTLVKAVQAAGLDGTLSGAGPFTVFAPTNAAFDKLPKGAMAGLLKPESKDKLKGVLTYHVIAGRLLAADLRDGQQLTTVNGEKIKVSVKDGKVMISNGKDAPVTVTTPDVISSNGVTHIVDGVLLPPPASE</sequence>
<dbReference type="GO" id="GO:0005615">
    <property type="term" value="C:extracellular space"/>
    <property type="evidence" value="ECO:0007669"/>
    <property type="project" value="TreeGrafter"/>
</dbReference>
<dbReference type="AlphaFoldDB" id="A0A5B8A4W1"/>
<evidence type="ECO:0000313" key="3">
    <source>
        <dbReference type="EMBL" id="QDA62249.1"/>
    </source>
</evidence>
<dbReference type="PANTHER" id="PTHR10900">
    <property type="entry name" value="PERIOSTIN-RELATED"/>
    <property type="match status" value="1"/>
</dbReference>
<dbReference type="PROSITE" id="PS50213">
    <property type="entry name" value="FAS1"/>
    <property type="match status" value="1"/>
</dbReference>
<feature type="signal peptide" evidence="1">
    <location>
        <begin position="1"/>
        <end position="25"/>
    </location>
</feature>
<reference evidence="3 4" key="1">
    <citation type="submission" date="2019-06" db="EMBL/GenBank/DDBJ databases">
        <authorList>
            <person name="Srinivasan S."/>
        </authorList>
    </citation>
    <scope>NUCLEOTIDE SEQUENCE [LARGE SCALE GENOMIC DNA]</scope>
    <source>
        <strain evidence="3 4">17J68-5</strain>
    </source>
</reference>
<organism evidence="3 4">
    <name type="scientific">Hymenobacter jejuensis</name>
    <dbReference type="NCBI Taxonomy" id="2502781"/>
    <lineage>
        <taxon>Bacteria</taxon>
        <taxon>Pseudomonadati</taxon>
        <taxon>Bacteroidota</taxon>
        <taxon>Cytophagia</taxon>
        <taxon>Cytophagales</taxon>
        <taxon>Hymenobacteraceae</taxon>
        <taxon>Hymenobacter</taxon>
    </lineage>
</organism>
<dbReference type="SUPFAM" id="SSF82153">
    <property type="entry name" value="FAS1 domain"/>
    <property type="match status" value="1"/>
</dbReference>
<evidence type="ECO:0000259" key="2">
    <source>
        <dbReference type="PROSITE" id="PS50213"/>
    </source>
</evidence>
<dbReference type="Gene3D" id="2.30.180.10">
    <property type="entry name" value="FAS1 domain"/>
    <property type="match status" value="1"/>
</dbReference>
<feature type="domain" description="FAS1" evidence="2">
    <location>
        <begin position="73"/>
        <end position="210"/>
    </location>
</feature>
<dbReference type="InterPro" id="IPR050904">
    <property type="entry name" value="Adhesion/Biosynth-related"/>
</dbReference>
<dbReference type="Proteomes" id="UP000305398">
    <property type="component" value="Chromosome"/>
</dbReference>
<dbReference type="OrthoDB" id="1119934at2"/>
<evidence type="ECO:0000256" key="1">
    <source>
        <dbReference type="SAM" id="SignalP"/>
    </source>
</evidence>
<dbReference type="KEGG" id="hyj:FHG12_20050"/>
<dbReference type="InterPro" id="IPR000782">
    <property type="entry name" value="FAS1_domain"/>
</dbReference>
<dbReference type="InterPro" id="IPR036378">
    <property type="entry name" value="FAS1_dom_sf"/>
</dbReference>
<gene>
    <name evidence="3" type="ORF">FHG12_20050</name>
</gene>
<proteinExistence type="predicted"/>
<dbReference type="Pfam" id="PF02469">
    <property type="entry name" value="Fasciclin"/>
    <property type="match status" value="1"/>
</dbReference>
<dbReference type="FunFam" id="2.30.180.10:FF:000032">
    <property type="entry name" value="Fasciclin domain-containing protein, putative"/>
    <property type="match status" value="1"/>
</dbReference>
<feature type="chain" id="PRO_5022857295" evidence="1">
    <location>
        <begin position="26"/>
        <end position="217"/>
    </location>
</feature>
<keyword evidence="1" id="KW-0732">Signal</keyword>
<accession>A0A5B8A4W1</accession>
<dbReference type="PANTHER" id="PTHR10900:SF77">
    <property type="entry name" value="FI19380P1"/>
    <property type="match status" value="1"/>
</dbReference>
<dbReference type="RefSeq" id="WP_139517480.1">
    <property type="nucleotide sequence ID" value="NZ_CP040896.1"/>
</dbReference>